<name>A0A2I0IXY3_PUNGR</name>
<organism evidence="1 2">
    <name type="scientific">Punica granatum</name>
    <name type="common">Pomegranate</name>
    <dbReference type="NCBI Taxonomy" id="22663"/>
    <lineage>
        <taxon>Eukaryota</taxon>
        <taxon>Viridiplantae</taxon>
        <taxon>Streptophyta</taxon>
        <taxon>Embryophyta</taxon>
        <taxon>Tracheophyta</taxon>
        <taxon>Spermatophyta</taxon>
        <taxon>Magnoliopsida</taxon>
        <taxon>eudicotyledons</taxon>
        <taxon>Gunneridae</taxon>
        <taxon>Pentapetalae</taxon>
        <taxon>rosids</taxon>
        <taxon>malvids</taxon>
        <taxon>Myrtales</taxon>
        <taxon>Lythraceae</taxon>
        <taxon>Punica</taxon>
    </lineage>
</organism>
<dbReference type="AlphaFoldDB" id="A0A2I0IXY3"/>
<proteinExistence type="predicted"/>
<dbReference type="EMBL" id="PGOL01002319">
    <property type="protein sequence ID" value="PKI48868.1"/>
    <property type="molecule type" value="Genomic_DNA"/>
</dbReference>
<keyword evidence="2" id="KW-1185">Reference proteome</keyword>
<sequence length="172" mass="19409">MAAYRESSVQSKRLGKIDAGGQEMKIIRSFTLLIGRMLECKSQESSKSAWDKWILRMLCTVSCSKRDERSGMFHRFGLKSIISRTFRAGSWITSSLGDGLKLSIPGIHGSSQAEVVEPFPIEKQVLAWIVSLHHWRPFQIGEAEGRLVEFRKLPYLALKALPARLSLRFVSA</sequence>
<reference evidence="1 2" key="1">
    <citation type="submission" date="2017-11" db="EMBL/GenBank/DDBJ databases">
        <title>De-novo sequencing of pomegranate (Punica granatum L.) genome.</title>
        <authorList>
            <person name="Akparov Z."/>
            <person name="Amiraslanov A."/>
            <person name="Hajiyeva S."/>
            <person name="Abbasov M."/>
            <person name="Kaur K."/>
            <person name="Hamwieh A."/>
            <person name="Solovyev V."/>
            <person name="Salamov A."/>
            <person name="Braich B."/>
            <person name="Kosarev P."/>
            <person name="Mahmoud A."/>
            <person name="Hajiyev E."/>
            <person name="Babayeva S."/>
            <person name="Izzatullayeva V."/>
            <person name="Mammadov A."/>
            <person name="Mammadov A."/>
            <person name="Sharifova S."/>
            <person name="Ojaghi J."/>
            <person name="Eynullazada K."/>
            <person name="Bayramov B."/>
            <person name="Abdulazimova A."/>
            <person name="Shahmuradov I."/>
        </authorList>
    </citation>
    <scope>NUCLEOTIDE SEQUENCE [LARGE SCALE GENOMIC DNA]</scope>
    <source>
        <strain evidence="2">cv. AG2017</strain>
        <tissue evidence="1">Leaf</tissue>
    </source>
</reference>
<evidence type="ECO:0000313" key="1">
    <source>
        <dbReference type="EMBL" id="PKI48868.1"/>
    </source>
</evidence>
<dbReference type="Proteomes" id="UP000233551">
    <property type="component" value="Unassembled WGS sequence"/>
</dbReference>
<comment type="caution">
    <text evidence="1">The sequence shown here is derived from an EMBL/GenBank/DDBJ whole genome shotgun (WGS) entry which is preliminary data.</text>
</comment>
<protein>
    <submittedName>
        <fullName evidence="1">Uncharacterized protein</fullName>
    </submittedName>
</protein>
<evidence type="ECO:0000313" key="2">
    <source>
        <dbReference type="Proteomes" id="UP000233551"/>
    </source>
</evidence>
<accession>A0A2I0IXY3</accession>
<gene>
    <name evidence="1" type="ORF">CRG98_030716</name>
</gene>